<evidence type="ECO:0000313" key="3">
    <source>
        <dbReference type="EMBL" id="SHJ52310.1"/>
    </source>
</evidence>
<dbReference type="PANTHER" id="PTHR34039">
    <property type="entry name" value="UPF0102 PROTEIN YRAN"/>
    <property type="match status" value="1"/>
</dbReference>
<evidence type="ECO:0000256" key="2">
    <source>
        <dbReference type="HAMAP-Rule" id="MF_00048"/>
    </source>
</evidence>
<dbReference type="RefSeq" id="WP_073272169.1">
    <property type="nucleotide sequence ID" value="NZ_FRAC01000006.1"/>
</dbReference>
<dbReference type="EMBL" id="FRAC01000006">
    <property type="protein sequence ID" value="SHJ52310.1"/>
    <property type="molecule type" value="Genomic_DNA"/>
</dbReference>
<dbReference type="OrthoDB" id="9802516at2"/>
<accession>A0A1M6K053</accession>
<dbReference type="Gene3D" id="3.40.1350.10">
    <property type="match status" value="1"/>
</dbReference>
<evidence type="ECO:0000313" key="4">
    <source>
        <dbReference type="Proteomes" id="UP000184386"/>
    </source>
</evidence>
<protein>
    <recommendedName>
        <fullName evidence="2">UPF0102 protein SAMN02745136_00278</fullName>
    </recommendedName>
</protein>
<proteinExistence type="inferred from homology"/>
<dbReference type="GO" id="GO:0004519">
    <property type="term" value="F:endonuclease activity"/>
    <property type="evidence" value="ECO:0007669"/>
    <property type="project" value="UniProtKB-KW"/>
</dbReference>
<dbReference type="HAMAP" id="MF_00048">
    <property type="entry name" value="UPF0102"/>
    <property type="match status" value="1"/>
</dbReference>
<dbReference type="Proteomes" id="UP000184386">
    <property type="component" value="Unassembled WGS sequence"/>
</dbReference>
<keyword evidence="3" id="KW-0255">Endonuclease</keyword>
<organism evidence="3 4">
    <name type="scientific">Anaerocolumna jejuensis DSM 15929</name>
    <dbReference type="NCBI Taxonomy" id="1121322"/>
    <lineage>
        <taxon>Bacteria</taxon>
        <taxon>Bacillati</taxon>
        <taxon>Bacillota</taxon>
        <taxon>Clostridia</taxon>
        <taxon>Lachnospirales</taxon>
        <taxon>Lachnospiraceae</taxon>
        <taxon>Anaerocolumna</taxon>
    </lineage>
</organism>
<dbReference type="InterPro" id="IPR011335">
    <property type="entry name" value="Restrct_endonuc-II-like"/>
</dbReference>
<comment type="similarity">
    <text evidence="1 2">Belongs to the UPF0102 family.</text>
</comment>
<dbReference type="GO" id="GO:0003676">
    <property type="term" value="F:nucleic acid binding"/>
    <property type="evidence" value="ECO:0007669"/>
    <property type="project" value="InterPro"/>
</dbReference>
<dbReference type="NCBIfam" id="TIGR00252">
    <property type="entry name" value="YraN family protein"/>
    <property type="match status" value="1"/>
</dbReference>
<keyword evidence="4" id="KW-1185">Reference proteome</keyword>
<sequence length="118" mass="13504">MYNKRTIGSEKEQKAAAYLTSAGYRILAANFFTRSGEIDLIAREGEVLVFIEVKYRKDLQSGSPLEAVDSRKIRNICKAARYYMYINHIPEDTPCRFDAVGIVEEEITLIRNAFDAQF</sequence>
<dbReference type="STRING" id="1121322.SAMN02745136_00278"/>
<keyword evidence="3" id="KW-0540">Nuclease</keyword>
<reference evidence="3 4" key="1">
    <citation type="submission" date="2016-11" db="EMBL/GenBank/DDBJ databases">
        <authorList>
            <person name="Jaros S."/>
            <person name="Januszkiewicz K."/>
            <person name="Wedrychowicz H."/>
        </authorList>
    </citation>
    <scope>NUCLEOTIDE SEQUENCE [LARGE SCALE GENOMIC DNA]</scope>
    <source>
        <strain evidence="3 4">DSM 15929</strain>
    </source>
</reference>
<gene>
    <name evidence="3" type="ORF">SAMN02745136_00278</name>
</gene>
<dbReference type="AlphaFoldDB" id="A0A1M6K053"/>
<evidence type="ECO:0000256" key="1">
    <source>
        <dbReference type="ARBA" id="ARBA00006738"/>
    </source>
</evidence>
<dbReference type="InterPro" id="IPR003509">
    <property type="entry name" value="UPF0102_YraN-like"/>
</dbReference>
<dbReference type="CDD" id="cd20736">
    <property type="entry name" value="PoNe_Nuclease"/>
    <property type="match status" value="1"/>
</dbReference>
<name>A0A1M6K053_9FIRM</name>
<dbReference type="NCBIfam" id="NF009150">
    <property type="entry name" value="PRK12497.1-3"/>
    <property type="match status" value="1"/>
</dbReference>
<dbReference type="Pfam" id="PF02021">
    <property type="entry name" value="UPF0102"/>
    <property type="match status" value="1"/>
</dbReference>
<dbReference type="InterPro" id="IPR011856">
    <property type="entry name" value="tRNA_endonuc-like_dom_sf"/>
</dbReference>
<dbReference type="PANTHER" id="PTHR34039:SF1">
    <property type="entry name" value="UPF0102 PROTEIN YRAN"/>
    <property type="match status" value="1"/>
</dbReference>
<dbReference type="SUPFAM" id="SSF52980">
    <property type="entry name" value="Restriction endonuclease-like"/>
    <property type="match status" value="1"/>
</dbReference>
<keyword evidence="3" id="KW-0378">Hydrolase</keyword>